<dbReference type="CDD" id="cd03024">
    <property type="entry name" value="DsbA_FrnE"/>
    <property type="match status" value="1"/>
</dbReference>
<evidence type="ECO:0000256" key="1">
    <source>
        <dbReference type="SAM" id="Phobius"/>
    </source>
</evidence>
<dbReference type="PANTHER" id="PTHR13887">
    <property type="entry name" value="GLUTATHIONE S-TRANSFERASE KAPPA"/>
    <property type="match status" value="1"/>
</dbReference>
<keyword evidence="4" id="KW-1185">Reference proteome</keyword>
<dbReference type="InterPro" id="IPR001853">
    <property type="entry name" value="DSBA-like_thioredoxin_dom"/>
</dbReference>
<sequence length="294" mass="32939">MKWIRTSKKNRLKAVSYLGICTIVIGTIAIFKVTAQSHNQNQEMMSTENKMTELLKEETPTVLVEVWSDYLCPWCYIGEANLENAIADLGINATVVYKSFQSNPTLQGAFTVTEIAKQSGFSLEEARKKSKYIEDMASSANVELHMDSVIMVNTMDAHRLAYMAKQKGHGKEMAKRLFEASYVETKNIADPNVLTALGEEFGISKEETFAMLKSDQYRAEIKSEIQEGINNGLRGVPYFVINKKYSLSGAQPKEVFKKTFTDILQKDGSYTPLISKSPSGYTCDENGCEIPNKQ</sequence>
<dbReference type="EMBL" id="BRVO01000002">
    <property type="protein sequence ID" value="GLB49406.1"/>
    <property type="molecule type" value="Genomic_DNA"/>
</dbReference>
<dbReference type="Pfam" id="PF01323">
    <property type="entry name" value="DSBA"/>
    <property type="match status" value="1"/>
</dbReference>
<proteinExistence type="predicted"/>
<dbReference type="Proteomes" id="UP001143543">
    <property type="component" value="Unassembled WGS sequence"/>
</dbReference>
<keyword evidence="1" id="KW-1133">Transmembrane helix</keyword>
<keyword evidence="1" id="KW-0472">Membrane</keyword>
<name>A0ABQ5MJC8_9FLAO</name>
<feature type="domain" description="DSBA-like thioredoxin" evidence="2">
    <location>
        <begin position="64"/>
        <end position="259"/>
    </location>
</feature>
<feature type="transmembrane region" description="Helical" evidence="1">
    <location>
        <begin position="12"/>
        <end position="31"/>
    </location>
</feature>
<dbReference type="SUPFAM" id="SSF52833">
    <property type="entry name" value="Thioredoxin-like"/>
    <property type="match status" value="1"/>
</dbReference>
<organism evidence="3 4">
    <name type="scientific">Neptunitalea lumnitzerae</name>
    <dbReference type="NCBI Taxonomy" id="2965509"/>
    <lineage>
        <taxon>Bacteria</taxon>
        <taxon>Pseudomonadati</taxon>
        <taxon>Bacteroidota</taxon>
        <taxon>Flavobacteriia</taxon>
        <taxon>Flavobacteriales</taxon>
        <taxon>Flavobacteriaceae</taxon>
        <taxon>Neptunitalea</taxon>
    </lineage>
</organism>
<accession>A0ABQ5MJC8</accession>
<dbReference type="PANTHER" id="PTHR13887:SF41">
    <property type="entry name" value="THIOREDOXIN SUPERFAMILY PROTEIN"/>
    <property type="match status" value="1"/>
</dbReference>
<keyword evidence="1" id="KW-0812">Transmembrane</keyword>
<gene>
    <name evidence="3" type="ORF">Y10_17740</name>
</gene>
<comment type="caution">
    <text evidence="3">The sequence shown here is derived from an EMBL/GenBank/DDBJ whole genome shotgun (WGS) entry which is preliminary data.</text>
</comment>
<dbReference type="RefSeq" id="WP_281765044.1">
    <property type="nucleotide sequence ID" value="NZ_BRVO01000002.1"/>
</dbReference>
<evidence type="ECO:0000313" key="4">
    <source>
        <dbReference type="Proteomes" id="UP001143543"/>
    </source>
</evidence>
<protein>
    <submittedName>
        <fullName evidence="3">DSBA oxidoreductase</fullName>
    </submittedName>
</protein>
<evidence type="ECO:0000259" key="2">
    <source>
        <dbReference type="Pfam" id="PF01323"/>
    </source>
</evidence>
<dbReference type="InterPro" id="IPR036249">
    <property type="entry name" value="Thioredoxin-like_sf"/>
</dbReference>
<dbReference type="Gene3D" id="3.40.30.10">
    <property type="entry name" value="Glutaredoxin"/>
    <property type="match status" value="1"/>
</dbReference>
<reference evidence="3" key="1">
    <citation type="submission" date="2022-07" db="EMBL/GenBank/DDBJ databases">
        <title>Taxonomy of Novel Oxalotrophic and Methylotrophic Bacteria.</title>
        <authorList>
            <person name="Sahin N."/>
            <person name="Tani A."/>
        </authorList>
    </citation>
    <scope>NUCLEOTIDE SEQUENCE</scope>
    <source>
        <strain evidence="3">Y10</strain>
    </source>
</reference>
<evidence type="ECO:0000313" key="3">
    <source>
        <dbReference type="EMBL" id="GLB49406.1"/>
    </source>
</evidence>